<accession>A0AA39WLA5</accession>
<dbReference type="Proteomes" id="UP001175000">
    <property type="component" value="Unassembled WGS sequence"/>
</dbReference>
<feature type="non-terminal residue" evidence="1">
    <location>
        <position position="122"/>
    </location>
</feature>
<dbReference type="EMBL" id="JAULSU010000005">
    <property type="protein sequence ID" value="KAK0617492.1"/>
    <property type="molecule type" value="Genomic_DNA"/>
</dbReference>
<evidence type="ECO:0000313" key="1">
    <source>
        <dbReference type="EMBL" id="KAK0617492.1"/>
    </source>
</evidence>
<keyword evidence="2" id="KW-1185">Reference proteome</keyword>
<organism evidence="1 2">
    <name type="scientific">Immersiella caudata</name>
    <dbReference type="NCBI Taxonomy" id="314043"/>
    <lineage>
        <taxon>Eukaryota</taxon>
        <taxon>Fungi</taxon>
        <taxon>Dikarya</taxon>
        <taxon>Ascomycota</taxon>
        <taxon>Pezizomycotina</taxon>
        <taxon>Sordariomycetes</taxon>
        <taxon>Sordariomycetidae</taxon>
        <taxon>Sordariales</taxon>
        <taxon>Lasiosphaeriaceae</taxon>
        <taxon>Immersiella</taxon>
    </lineage>
</organism>
<comment type="caution">
    <text evidence="1">The sequence shown here is derived from an EMBL/GenBank/DDBJ whole genome shotgun (WGS) entry which is preliminary data.</text>
</comment>
<protein>
    <submittedName>
        <fullName evidence="1">Uncharacterized protein</fullName>
    </submittedName>
</protein>
<reference evidence="1" key="1">
    <citation type="submission" date="2023-06" db="EMBL/GenBank/DDBJ databases">
        <title>Genome-scale phylogeny and comparative genomics of the fungal order Sordariales.</title>
        <authorList>
            <consortium name="Lawrence Berkeley National Laboratory"/>
            <person name="Hensen N."/>
            <person name="Bonometti L."/>
            <person name="Westerberg I."/>
            <person name="Brannstrom I.O."/>
            <person name="Guillou S."/>
            <person name="Cros-Aarteil S."/>
            <person name="Calhoun S."/>
            <person name="Haridas S."/>
            <person name="Kuo A."/>
            <person name="Mondo S."/>
            <person name="Pangilinan J."/>
            <person name="Riley R."/>
            <person name="Labutti K."/>
            <person name="Andreopoulos B."/>
            <person name="Lipzen A."/>
            <person name="Chen C."/>
            <person name="Yanf M."/>
            <person name="Daum C."/>
            <person name="Ng V."/>
            <person name="Clum A."/>
            <person name="Steindorff A."/>
            <person name="Ohm R."/>
            <person name="Martin F."/>
            <person name="Silar P."/>
            <person name="Natvig D."/>
            <person name="Lalanne C."/>
            <person name="Gautier V."/>
            <person name="Ament-Velasquez S.L."/>
            <person name="Kruys A."/>
            <person name="Hutchinson M.I."/>
            <person name="Powell A.J."/>
            <person name="Barry K."/>
            <person name="Miller A.N."/>
            <person name="Grigoriev I.V."/>
            <person name="Debuchy R."/>
            <person name="Gladieux P."/>
            <person name="Thoren M.H."/>
            <person name="Johannesson H."/>
        </authorList>
    </citation>
    <scope>NUCLEOTIDE SEQUENCE</scope>
    <source>
        <strain evidence="1">CBS 606.72</strain>
    </source>
</reference>
<name>A0AA39WLA5_9PEZI</name>
<dbReference type="AlphaFoldDB" id="A0AA39WLA5"/>
<sequence>MSEYVKEAENLPLNGHRLCCYGCWKLKDRNKFSQVQSRLTDLDRSWFFRRRCCACLQLLYGRGSGTEVGNAALLRFKKQGVCFRCKKMRLWDEDCEGCVIRDIEVAEYARLGALKRQERERR</sequence>
<evidence type="ECO:0000313" key="2">
    <source>
        <dbReference type="Proteomes" id="UP001175000"/>
    </source>
</evidence>
<proteinExistence type="predicted"/>
<gene>
    <name evidence="1" type="ORF">B0T14DRAFT_433156</name>
</gene>